<organism evidence="1 2">
    <name type="scientific">Mytilus edulis</name>
    <name type="common">Blue mussel</name>
    <dbReference type="NCBI Taxonomy" id="6550"/>
    <lineage>
        <taxon>Eukaryota</taxon>
        <taxon>Metazoa</taxon>
        <taxon>Spiralia</taxon>
        <taxon>Lophotrochozoa</taxon>
        <taxon>Mollusca</taxon>
        <taxon>Bivalvia</taxon>
        <taxon>Autobranchia</taxon>
        <taxon>Pteriomorphia</taxon>
        <taxon>Mytilida</taxon>
        <taxon>Mytiloidea</taxon>
        <taxon>Mytilidae</taxon>
        <taxon>Mytilinae</taxon>
        <taxon>Mytilus</taxon>
    </lineage>
</organism>
<evidence type="ECO:0000313" key="2">
    <source>
        <dbReference type="Proteomes" id="UP000683360"/>
    </source>
</evidence>
<dbReference type="AlphaFoldDB" id="A0A8S3RZ69"/>
<name>A0A8S3RZ69_MYTED</name>
<protein>
    <recommendedName>
        <fullName evidence="3">Ig-like domain-containing protein</fullName>
    </recommendedName>
</protein>
<evidence type="ECO:0008006" key="3">
    <source>
        <dbReference type="Google" id="ProtNLM"/>
    </source>
</evidence>
<keyword evidence="2" id="KW-1185">Reference proteome</keyword>
<evidence type="ECO:0000313" key="1">
    <source>
        <dbReference type="EMBL" id="CAG2214085.1"/>
    </source>
</evidence>
<reference evidence="1" key="1">
    <citation type="submission" date="2021-03" db="EMBL/GenBank/DDBJ databases">
        <authorList>
            <person name="Bekaert M."/>
        </authorList>
    </citation>
    <scope>NUCLEOTIDE SEQUENCE</scope>
</reference>
<accession>A0A8S3RZ69</accession>
<gene>
    <name evidence="1" type="ORF">MEDL_27970</name>
</gene>
<proteinExistence type="predicted"/>
<comment type="caution">
    <text evidence="1">The sequence shown here is derived from an EMBL/GenBank/DDBJ whole genome shotgun (WGS) entry which is preliminary data.</text>
</comment>
<sequence length="311" mass="35409">MAGSTITSKDRNNRIKNENRYNIIGQSRTHPTVALKRQSSDISCQPRTTHYDCAINGSSAVFTFIMEASFCYTPVEELHNRRNKQNKQCHNACSFTFTMLPLEDRRGYYHFTMGWGYQAAEVSSSSCLCTMVFLTNTSSIDYTNAPVVTCHLTNTTIKCDCDGIPENYSVYRLDQISRNGELVRSVNLNTEIFTFHTDPFPYQKNGRYTCFVSNGIPDTTGKVLQTWSTNVTYEGPPVFSPENRNVKHGEVGISISMSFYIYSYPAVDEVNIEKIGQKQNKFEKLTNYNTLKSTLLYTEFNNTIGIEGYEF</sequence>
<dbReference type="EMBL" id="CAJPWZ010001399">
    <property type="protein sequence ID" value="CAG2214085.1"/>
    <property type="molecule type" value="Genomic_DNA"/>
</dbReference>
<dbReference type="Proteomes" id="UP000683360">
    <property type="component" value="Unassembled WGS sequence"/>
</dbReference>